<protein>
    <submittedName>
        <fullName evidence="3">tRNA-specific adenosine deaminase 2-like</fullName>
    </submittedName>
</protein>
<dbReference type="GO" id="GO:0005634">
    <property type="term" value="C:nucleus"/>
    <property type="evidence" value="ECO:0007669"/>
    <property type="project" value="TreeGrafter"/>
</dbReference>
<dbReference type="GO" id="GO:0005737">
    <property type="term" value="C:cytoplasm"/>
    <property type="evidence" value="ECO:0007669"/>
    <property type="project" value="TreeGrafter"/>
</dbReference>
<dbReference type="GO" id="GO:0052717">
    <property type="term" value="F:tRNA-specific adenosine-34 deaminase activity"/>
    <property type="evidence" value="ECO:0007669"/>
    <property type="project" value="TreeGrafter"/>
</dbReference>
<gene>
    <name evidence="3" type="ORF">BIW11_01167</name>
</gene>
<dbReference type="AlphaFoldDB" id="A0A1V9XIP3"/>
<dbReference type="FunCoup" id="A0A1V9XIP3">
    <property type="interactions" value="734"/>
</dbReference>
<evidence type="ECO:0000313" key="4">
    <source>
        <dbReference type="Proteomes" id="UP000192247"/>
    </source>
</evidence>
<dbReference type="Gene3D" id="3.40.140.10">
    <property type="entry name" value="Cytidine Deaminase, domain 2"/>
    <property type="match status" value="1"/>
</dbReference>
<dbReference type="PANTHER" id="PTHR11079">
    <property type="entry name" value="CYTOSINE DEAMINASE FAMILY MEMBER"/>
    <property type="match status" value="1"/>
</dbReference>
<dbReference type="STRING" id="418985.A0A1V9XIP3"/>
<sequence>MSAAVCQLVDCGTDFMEIAFDSAEEALANQEVPIGCVFVLDGREVVARGRNRVNETKNACLHAEFVCLEQILASHGRQALARIDVYVTVEPCIMCASMFEQVGVRKIVYGAHNERFGGLGSVLNVLAPPDGEAKGAKLASSIEIVSGVQKERAVQLLKQFYQGENPNAPQPKPKRKNKDS</sequence>
<keyword evidence="4" id="KW-1185">Reference proteome</keyword>
<dbReference type="CDD" id="cd01285">
    <property type="entry name" value="nucleoside_deaminase"/>
    <property type="match status" value="1"/>
</dbReference>
<dbReference type="Pfam" id="PF00383">
    <property type="entry name" value="dCMP_cyt_deam_1"/>
    <property type="match status" value="1"/>
</dbReference>
<evidence type="ECO:0000259" key="2">
    <source>
        <dbReference type="PROSITE" id="PS51747"/>
    </source>
</evidence>
<dbReference type="PANTHER" id="PTHR11079:SF149">
    <property type="entry name" value="TRNA-SPECIFIC ADENOSINE DEAMINASE 2"/>
    <property type="match status" value="1"/>
</dbReference>
<dbReference type="EMBL" id="MNPL01010159">
    <property type="protein sequence ID" value="OQR73301.1"/>
    <property type="molecule type" value="Genomic_DNA"/>
</dbReference>
<organism evidence="3 4">
    <name type="scientific">Tropilaelaps mercedesae</name>
    <dbReference type="NCBI Taxonomy" id="418985"/>
    <lineage>
        <taxon>Eukaryota</taxon>
        <taxon>Metazoa</taxon>
        <taxon>Ecdysozoa</taxon>
        <taxon>Arthropoda</taxon>
        <taxon>Chelicerata</taxon>
        <taxon>Arachnida</taxon>
        <taxon>Acari</taxon>
        <taxon>Parasitiformes</taxon>
        <taxon>Mesostigmata</taxon>
        <taxon>Gamasina</taxon>
        <taxon>Dermanyssoidea</taxon>
        <taxon>Laelapidae</taxon>
        <taxon>Tropilaelaps</taxon>
    </lineage>
</organism>
<dbReference type="OrthoDB" id="408702at2759"/>
<keyword evidence="1" id="KW-0378">Hydrolase</keyword>
<dbReference type="InParanoid" id="A0A1V9XIP3"/>
<name>A0A1V9XIP3_9ACAR</name>
<reference evidence="3 4" key="1">
    <citation type="journal article" date="2017" name="Gigascience">
        <title>Draft genome of the honey bee ectoparasitic mite, Tropilaelaps mercedesae, is shaped by the parasitic life history.</title>
        <authorList>
            <person name="Dong X."/>
            <person name="Armstrong S.D."/>
            <person name="Xia D."/>
            <person name="Makepeace B.L."/>
            <person name="Darby A.C."/>
            <person name="Kadowaki T."/>
        </authorList>
    </citation>
    <scope>NUCLEOTIDE SEQUENCE [LARGE SCALE GENOMIC DNA]</scope>
    <source>
        <strain evidence="3">Wuxi-XJTLU</strain>
    </source>
</reference>
<accession>A0A1V9XIP3</accession>
<evidence type="ECO:0000313" key="3">
    <source>
        <dbReference type="EMBL" id="OQR73301.1"/>
    </source>
</evidence>
<feature type="domain" description="CMP/dCMP-type deaminase" evidence="2">
    <location>
        <begin position="10"/>
        <end position="123"/>
    </location>
</feature>
<dbReference type="PROSITE" id="PS51747">
    <property type="entry name" value="CYT_DCMP_DEAMINASES_2"/>
    <property type="match status" value="1"/>
</dbReference>
<dbReference type="Proteomes" id="UP000192247">
    <property type="component" value="Unassembled WGS sequence"/>
</dbReference>
<dbReference type="InterPro" id="IPR002125">
    <property type="entry name" value="CMP_dCMP_dom"/>
</dbReference>
<evidence type="ECO:0000256" key="1">
    <source>
        <dbReference type="ARBA" id="ARBA00022801"/>
    </source>
</evidence>
<dbReference type="InterPro" id="IPR016193">
    <property type="entry name" value="Cytidine_deaminase-like"/>
</dbReference>
<comment type="caution">
    <text evidence="3">The sequence shown here is derived from an EMBL/GenBank/DDBJ whole genome shotgun (WGS) entry which is preliminary data.</text>
</comment>
<dbReference type="SUPFAM" id="SSF53927">
    <property type="entry name" value="Cytidine deaminase-like"/>
    <property type="match status" value="1"/>
</dbReference>
<proteinExistence type="predicted"/>
<dbReference type="GO" id="GO:0002100">
    <property type="term" value="P:tRNA wobble adenosine to inosine editing"/>
    <property type="evidence" value="ECO:0007669"/>
    <property type="project" value="TreeGrafter"/>
</dbReference>